<dbReference type="NCBIfam" id="TIGR01016">
    <property type="entry name" value="sucCoAbeta"/>
    <property type="match status" value="1"/>
</dbReference>
<dbReference type="InterPro" id="IPR005809">
    <property type="entry name" value="Succ_CoA_ligase-like_bsu"/>
</dbReference>
<dbReference type="PROSITE" id="PS01217">
    <property type="entry name" value="SUCCINYL_COA_LIG_3"/>
    <property type="match status" value="1"/>
</dbReference>
<keyword evidence="5" id="KW-0479">Metal-binding</keyword>
<reference evidence="12" key="1">
    <citation type="submission" date="2022-11" db="UniProtKB">
        <authorList>
            <consortium name="WormBaseParasite"/>
        </authorList>
    </citation>
    <scope>IDENTIFICATION</scope>
</reference>
<evidence type="ECO:0000259" key="9">
    <source>
        <dbReference type="Pfam" id="PF00549"/>
    </source>
</evidence>
<dbReference type="FunFam" id="3.40.50.261:FF:000001">
    <property type="entry name" value="Succinate--CoA ligase [ADP-forming] subunit beta"/>
    <property type="match status" value="1"/>
</dbReference>
<protein>
    <recommendedName>
        <fullName evidence="8">Succinate-CoA ligase subunit beta</fullName>
        <ecNumber evidence="8">6.2.1.-</ecNumber>
    </recommendedName>
</protein>
<dbReference type="InterPro" id="IPR016102">
    <property type="entry name" value="Succinyl-CoA_synth-like"/>
</dbReference>
<comment type="pathway">
    <text evidence="2">Carbohydrate metabolism; tricarboxylic acid cycle; succinate from succinyl-CoA (ligase route): step 1/1.</text>
</comment>
<keyword evidence="6 8" id="KW-0547">Nucleotide-binding</keyword>
<proteinExistence type="inferred from homology"/>
<dbReference type="InterPro" id="IPR013650">
    <property type="entry name" value="ATP-grasp_succ-CoA_synth-type"/>
</dbReference>
<evidence type="ECO:0000256" key="6">
    <source>
        <dbReference type="ARBA" id="ARBA00022741"/>
    </source>
</evidence>
<dbReference type="GO" id="GO:0046872">
    <property type="term" value="F:metal ion binding"/>
    <property type="evidence" value="ECO:0007669"/>
    <property type="project" value="UniProtKB-KW"/>
</dbReference>
<keyword evidence="3" id="KW-0816">Tricarboxylic acid cycle</keyword>
<dbReference type="InterPro" id="IPR005811">
    <property type="entry name" value="SUCC_ACL_C"/>
</dbReference>
<dbReference type="PANTHER" id="PTHR11815">
    <property type="entry name" value="SUCCINYL-COA SYNTHETASE BETA CHAIN"/>
    <property type="match status" value="1"/>
</dbReference>
<dbReference type="InterPro" id="IPR017866">
    <property type="entry name" value="Succ-CoA_synthase_bsu_CS"/>
</dbReference>
<dbReference type="GO" id="GO:0005524">
    <property type="term" value="F:ATP binding"/>
    <property type="evidence" value="ECO:0007669"/>
    <property type="project" value="InterPro"/>
</dbReference>
<evidence type="ECO:0000313" key="11">
    <source>
        <dbReference type="Proteomes" id="UP000887574"/>
    </source>
</evidence>
<evidence type="ECO:0000259" key="10">
    <source>
        <dbReference type="Pfam" id="PF08442"/>
    </source>
</evidence>
<dbReference type="Pfam" id="PF00549">
    <property type="entry name" value="Ligase_CoA"/>
    <property type="match status" value="1"/>
</dbReference>
<dbReference type="Gene3D" id="3.30.470.20">
    <property type="entry name" value="ATP-grasp fold, B domain"/>
    <property type="match status" value="1"/>
</dbReference>
<dbReference type="GO" id="GO:0005739">
    <property type="term" value="C:mitochondrion"/>
    <property type="evidence" value="ECO:0007669"/>
    <property type="project" value="TreeGrafter"/>
</dbReference>
<dbReference type="Gene3D" id="3.40.50.261">
    <property type="entry name" value="Succinyl-CoA synthetase domains"/>
    <property type="match status" value="1"/>
</dbReference>
<sequence length="423" mass="46704">MNNLRSSLLCRRCTSRLLWQKSQTRHLNLQEYQSKELLRRNGCTVQNFFVADNEADARKGFSKHKFDEYVISRRQQKLGGVFISTCQETSLQSLCDMLNKRLVTKQTSVNGALVKQVMVAESVKILRETYLAILLDRQANGPVIVASPAGGTDIEEVAESNPELILKEPICIESGVTDKQALKIARFLKFPELVVSKAAKEIQRLYGLLIQVDATQVEINPLAETSGNQVYCIDAKINFDDSAAFRQTDIFNLENGEEQDIREAEAKKHHLNYIGLDGDIACLVNGAGLAMATMDIIKLFGGNPANFLDVGGTVTEDQVFQAFRILTLDPSVKAILVNIFGGIVNCATIARGLIQAFERIQLQVPLIVRLEGTNVDEARRLLKESGLPIQTAHHLDDAGQMAVAAAQKHSSKPSLNKTTAYSC</sequence>
<keyword evidence="11" id="KW-1185">Reference proteome</keyword>
<name>A0A915E358_9BILA</name>
<organism evidence="11 12">
    <name type="scientific">Ditylenchus dipsaci</name>
    <dbReference type="NCBI Taxonomy" id="166011"/>
    <lineage>
        <taxon>Eukaryota</taxon>
        <taxon>Metazoa</taxon>
        <taxon>Ecdysozoa</taxon>
        <taxon>Nematoda</taxon>
        <taxon>Chromadorea</taxon>
        <taxon>Rhabditida</taxon>
        <taxon>Tylenchina</taxon>
        <taxon>Tylenchomorpha</taxon>
        <taxon>Sphaerularioidea</taxon>
        <taxon>Anguinidae</taxon>
        <taxon>Anguininae</taxon>
        <taxon>Ditylenchus</taxon>
    </lineage>
</organism>
<keyword evidence="4 8" id="KW-0436">Ligase</keyword>
<dbReference type="InterPro" id="IPR013815">
    <property type="entry name" value="ATP_grasp_subdomain_1"/>
</dbReference>
<comment type="similarity">
    <text evidence="8">Belongs to the succinate/malate CoA ligase beta subunit family.</text>
</comment>
<evidence type="ECO:0000256" key="8">
    <source>
        <dbReference type="RuleBase" id="RU361258"/>
    </source>
</evidence>
<dbReference type="GO" id="GO:0042709">
    <property type="term" value="C:succinate-CoA ligase complex"/>
    <property type="evidence" value="ECO:0007669"/>
    <property type="project" value="TreeGrafter"/>
</dbReference>
<feature type="domain" description="ATP-grasp fold succinyl-CoA synthetase-type" evidence="10">
    <location>
        <begin position="28"/>
        <end position="223"/>
    </location>
</feature>
<dbReference type="WBParaSite" id="jg26463">
    <property type="protein sequence ID" value="jg26463"/>
    <property type="gene ID" value="jg26463"/>
</dbReference>
<dbReference type="PIRSF" id="PIRSF001554">
    <property type="entry name" value="SucCS_beta"/>
    <property type="match status" value="1"/>
</dbReference>
<dbReference type="Gene3D" id="3.30.1490.20">
    <property type="entry name" value="ATP-grasp fold, A domain"/>
    <property type="match status" value="1"/>
</dbReference>
<dbReference type="GO" id="GO:0004776">
    <property type="term" value="F:succinate-CoA ligase (GDP-forming) activity"/>
    <property type="evidence" value="ECO:0007669"/>
    <property type="project" value="TreeGrafter"/>
</dbReference>
<dbReference type="Proteomes" id="UP000887574">
    <property type="component" value="Unplaced"/>
</dbReference>
<evidence type="ECO:0000256" key="3">
    <source>
        <dbReference type="ARBA" id="ARBA00022532"/>
    </source>
</evidence>
<dbReference type="GO" id="GO:0006104">
    <property type="term" value="P:succinyl-CoA metabolic process"/>
    <property type="evidence" value="ECO:0007669"/>
    <property type="project" value="TreeGrafter"/>
</dbReference>
<accession>A0A915E358</accession>
<evidence type="ECO:0000256" key="7">
    <source>
        <dbReference type="ARBA" id="ARBA00022842"/>
    </source>
</evidence>
<comment type="subunit">
    <text evidence="8">Heterodimer of an alpha and a beta subunit.</text>
</comment>
<evidence type="ECO:0000256" key="2">
    <source>
        <dbReference type="ARBA" id="ARBA00005064"/>
    </source>
</evidence>
<evidence type="ECO:0000256" key="4">
    <source>
        <dbReference type="ARBA" id="ARBA00022598"/>
    </source>
</evidence>
<evidence type="ECO:0000256" key="5">
    <source>
        <dbReference type="ARBA" id="ARBA00022723"/>
    </source>
</evidence>
<dbReference type="Pfam" id="PF08442">
    <property type="entry name" value="ATP-grasp_2"/>
    <property type="match status" value="1"/>
</dbReference>
<dbReference type="NCBIfam" id="NF001913">
    <property type="entry name" value="PRK00696.1"/>
    <property type="match status" value="1"/>
</dbReference>
<feature type="domain" description="ATP-citrate synthase/succinyl-CoA ligase C-terminal" evidence="9">
    <location>
        <begin position="283"/>
        <end position="402"/>
    </location>
</feature>
<keyword evidence="7" id="KW-0460">Magnesium</keyword>
<dbReference type="FunFam" id="3.30.470.20:FF:000002">
    <property type="entry name" value="Succinate--CoA ligase [ADP-forming] subunit beta"/>
    <property type="match status" value="1"/>
</dbReference>
<evidence type="ECO:0000256" key="1">
    <source>
        <dbReference type="ARBA" id="ARBA00001946"/>
    </source>
</evidence>
<dbReference type="GO" id="GO:0006099">
    <property type="term" value="P:tricarboxylic acid cycle"/>
    <property type="evidence" value="ECO:0007669"/>
    <property type="project" value="UniProtKB-KW"/>
</dbReference>
<dbReference type="PANTHER" id="PTHR11815:SF10">
    <property type="entry name" value="SUCCINATE--COA LIGASE [GDP-FORMING] SUBUNIT BETA, MITOCHONDRIAL"/>
    <property type="match status" value="1"/>
</dbReference>
<dbReference type="EC" id="6.2.1.-" evidence="8"/>
<dbReference type="AlphaFoldDB" id="A0A915E358"/>
<evidence type="ECO:0000313" key="12">
    <source>
        <dbReference type="WBParaSite" id="jg26463"/>
    </source>
</evidence>
<comment type="cofactor">
    <cofactor evidence="1">
        <name>Mg(2+)</name>
        <dbReference type="ChEBI" id="CHEBI:18420"/>
    </cofactor>
</comment>
<dbReference type="SUPFAM" id="SSF56059">
    <property type="entry name" value="Glutathione synthetase ATP-binding domain-like"/>
    <property type="match status" value="1"/>
</dbReference>
<dbReference type="SUPFAM" id="SSF52210">
    <property type="entry name" value="Succinyl-CoA synthetase domains"/>
    <property type="match status" value="1"/>
</dbReference>